<proteinExistence type="predicted"/>
<dbReference type="OrthoDB" id="116799at2"/>
<evidence type="ECO:0000313" key="1">
    <source>
        <dbReference type="EMBL" id="PYD78809.1"/>
    </source>
</evidence>
<keyword evidence="2" id="KW-1185">Reference proteome</keyword>
<dbReference type="EMBL" id="NKUA01000011">
    <property type="protein sequence ID" value="PYD78809.1"/>
    <property type="molecule type" value="Genomic_DNA"/>
</dbReference>
<dbReference type="AlphaFoldDB" id="A0A318QUR1"/>
<sequence length="202" mass="22007">MSGASWPRAVFERIHAASSDPWGVGSRPYERDKYRHTLALLAGQRFHHALELGCSIGAMTALLARQCDHLLAVDVAEAALAQARRRCAGLDGVTFCRGQLPDGFPGLPAASCDLIIISELLYFLSRADITRLATHCLRVRQPQAPILLVNWTGPTDTPCNGNEAARCFIATCLAAGMQVTHTQHHPHYRLDMLGAVAQQNTQ</sequence>
<dbReference type="InterPro" id="IPR029063">
    <property type="entry name" value="SAM-dependent_MTases_sf"/>
</dbReference>
<dbReference type="SUPFAM" id="SSF53335">
    <property type="entry name" value="S-adenosyl-L-methionine-dependent methyltransferases"/>
    <property type="match status" value="1"/>
</dbReference>
<comment type="caution">
    <text evidence="1">The sequence shown here is derived from an EMBL/GenBank/DDBJ whole genome shotgun (WGS) entry which is preliminary data.</text>
</comment>
<dbReference type="Pfam" id="PF05401">
    <property type="entry name" value="NodS"/>
    <property type="match status" value="1"/>
</dbReference>
<dbReference type="InterPro" id="IPR008715">
    <property type="entry name" value="SAM-MeTfrase_NodS-like"/>
</dbReference>
<dbReference type="RefSeq" id="WP_110569362.1">
    <property type="nucleotide sequence ID" value="NZ_CP137147.1"/>
</dbReference>
<name>A0A318QUR1_9PROT</name>
<reference evidence="1 2" key="1">
    <citation type="submission" date="2017-07" db="EMBL/GenBank/DDBJ databases">
        <title>A draft genome sequence of Komagataeibacter sucrofermentans LMG 18788.</title>
        <authorList>
            <person name="Skraban J."/>
            <person name="Cleenwerck I."/>
            <person name="Vandamme P."/>
            <person name="Trcek J."/>
        </authorList>
    </citation>
    <scope>NUCLEOTIDE SEQUENCE [LARGE SCALE GENOMIC DNA]</scope>
    <source>
        <strain evidence="1 2">LMG 18788</strain>
    </source>
</reference>
<protein>
    <submittedName>
        <fullName evidence="1">Methyltransferase</fullName>
    </submittedName>
</protein>
<organism evidence="1 2">
    <name type="scientific">Komagataeibacter sucrofermentans</name>
    <dbReference type="NCBI Taxonomy" id="1053551"/>
    <lineage>
        <taxon>Bacteria</taxon>
        <taxon>Pseudomonadati</taxon>
        <taxon>Pseudomonadota</taxon>
        <taxon>Alphaproteobacteria</taxon>
        <taxon>Acetobacterales</taxon>
        <taxon>Acetobacteraceae</taxon>
        <taxon>Komagataeibacter</taxon>
    </lineage>
</organism>
<dbReference type="Proteomes" id="UP000247814">
    <property type="component" value="Unassembled WGS sequence"/>
</dbReference>
<dbReference type="GO" id="GO:0032259">
    <property type="term" value="P:methylation"/>
    <property type="evidence" value="ECO:0007669"/>
    <property type="project" value="UniProtKB-KW"/>
</dbReference>
<accession>A0A318QUR1</accession>
<evidence type="ECO:0000313" key="2">
    <source>
        <dbReference type="Proteomes" id="UP000247814"/>
    </source>
</evidence>
<dbReference type="Gene3D" id="3.40.50.150">
    <property type="entry name" value="Vaccinia Virus protein VP39"/>
    <property type="match status" value="1"/>
</dbReference>
<dbReference type="GO" id="GO:0009312">
    <property type="term" value="P:oligosaccharide biosynthetic process"/>
    <property type="evidence" value="ECO:0007669"/>
    <property type="project" value="InterPro"/>
</dbReference>
<keyword evidence="1" id="KW-0489">Methyltransferase</keyword>
<gene>
    <name evidence="1" type="ORF">CFR77_09770</name>
</gene>
<dbReference type="GO" id="GO:0008757">
    <property type="term" value="F:S-adenosylmethionine-dependent methyltransferase activity"/>
    <property type="evidence" value="ECO:0007669"/>
    <property type="project" value="InterPro"/>
</dbReference>
<dbReference type="CDD" id="cd02440">
    <property type="entry name" value="AdoMet_MTases"/>
    <property type="match status" value="1"/>
</dbReference>
<keyword evidence="1" id="KW-0808">Transferase</keyword>